<feature type="non-terminal residue" evidence="1">
    <location>
        <position position="593"/>
    </location>
</feature>
<proteinExistence type="predicted"/>
<organism evidence="1 2">
    <name type="scientific">Streblomastix strix</name>
    <dbReference type="NCBI Taxonomy" id="222440"/>
    <lineage>
        <taxon>Eukaryota</taxon>
        <taxon>Metamonada</taxon>
        <taxon>Preaxostyla</taxon>
        <taxon>Oxymonadida</taxon>
        <taxon>Streblomastigidae</taxon>
        <taxon>Streblomastix</taxon>
    </lineage>
</organism>
<dbReference type="AlphaFoldDB" id="A0A5J4V0F5"/>
<sequence>MGIWGVSIGDTKWIYLMSNTSLTASINIQGTCQIYGYSPRAINVSSGAFFTCTGDQNFINIHFVDLQDSPGDSNALIVLSGNSLKIENVTFNRLPTAQYNYRGLVDVINGNIEWRNHMDNFKLQGCELIKMSNEAQFTISSGYACRIGSANDGIQLSNSRIIAGAFHRTLQFMNSNFTNIVNTGNGGSVLYLRVDTGGQINIEGCIFGSCSCAQPGNGGALAVILNSGTARLKIYNTLFVNCSTAAGYGGYGWGGAIFINMLYAFNPAYFNLTLLTFTDCFSAVEAGNHVHIQSAETQSLGATLLSSNIFSVKDTTVQNLDQKLNYMGIDTGNVAGGSNDPFRHCPLFLECYKLYLFKDPYNVSQNSGSNDNEDCGRESDPCQNVKYITDFTGSEHVKYSQSSSIVNIVMLSDSTMEDTLDINPSKYVGQLITMKSKDYFNDSQSTSKKYIQTQLRSTYYISVTSTSRLELYGLQFNNLLSSAGGSLIFASTSSTTSYIIKIVSCKFVFAGSSLAHQIIYINGGKILIQKTAFKNYQFSDTNTAIVIQSISLSSIAELEQDNFTDITQSGTGSGAAISTVLNSGSSLKISSSS</sequence>
<comment type="caution">
    <text evidence="1">The sequence shown here is derived from an EMBL/GenBank/DDBJ whole genome shotgun (WGS) entry which is preliminary data.</text>
</comment>
<protein>
    <submittedName>
        <fullName evidence="1">Uncharacterized protein</fullName>
    </submittedName>
</protein>
<gene>
    <name evidence="1" type="ORF">EZS28_028491</name>
</gene>
<reference evidence="1 2" key="1">
    <citation type="submission" date="2019-03" db="EMBL/GenBank/DDBJ databases">
        <title>Single cell metagenomics reveals metabolic interactions within the superorganism composed of flagellate Streblomastix strix and complex community of Bacteroidetes bacteria on its surface.</title>
        <authorList>
            <person name="Treitli S.C."/>
            <person name="Kolisko M."/>
            <person name="Husnik F."/>
            <person name="Keeling P."/>
            <person name="Hampl V."/>
        </authorList>
    </citation>
    <scope>NUCLEOTIDE SEQUENCE [LARGE SCALE GENOMIC DNA]</scope>
    <source>
        <strain evidence="1">ST1C</strain>
    </source>
</reference>
<dbReference type="EMBL" id="SNRW01010845">
    <property type="protein sequence ID" value="KAA6375983.1"/>
    <property type="molecule type" value="Genomic_DNA"/>
</dbReference>
<evidence type="ECO:0000313" key="2">
    <source>
        <dbReference type="Proteomes" id="UP000324800"/>
    </source>
</evidence>
<evidence type="ECO:0000313" key="1">
    <source>
        <dbReference type="EMBL" id="KAA6375983.1"/>
    </source>
</evidence>
<accession>A0A5J4V0F5</accession>
<name>A0A5J4V0F5_9EUKA</name>
<dbReference type="Proteomes" id="UP000324800">
    <property type="component" value="Unassembled WGS sequence"/>
</dbReference>